<dbReference type="AlphaFoldDB" id="B2BRP9"/>
<feature type="transmembrane region" description="Helical" evidence="10">
    <location>
        <begin position="201"/>
        <end position="224"/>
    </location>
</feature>
<dbReference type="PANTHER" id="PTHR43507">
    <property type="entry name" value="NADH-UBIQUINONE OXIDOREDUCTASE CHAIN 4"/>
    <property type="match status" value="1"/>
</dbReference>
<evidence type="ECO:0000256" key="4">
    <source>
        <dbReference type="ARBA" id="ARBA00012944"/>
    </source>
</evidence>
<feature type="transmembrane region" description="Helical" evidence="10">
    <location>
        <begin position="401"/>
        <end position="421"/>
    </location>
</feature>
<comment type="function">
    <text evidence="10">Core subunit of the mitochondrial membrane respiratory chain NADH dehydrogenase (Complex I) which catalyzes electron transfer from NADH through the respiratory chain, using ubiquinone as an electron acceptor. Essential for the catalytic activity and assembly of complex I.</text>
</comment>
<evidence type="ECO:0000256" key="1">
    <source>
        <dbReference type="ARBA" id="ARBA00003257"/>
    </source>
</evidence>
<keyword evidence="8 10" id="KW-0472">Membrane</keyword>
<keyword evidence="10" id="KW-0249">Electron transport</keyword>
<feature type="transmembrane region" description="Helical" evidence="10">
    <location>
        <begin position="73"/>
        <end position="94"/>
    </location>
</feature>
<evidence type="ECO:0000259" key="11">
    <source>
        <dbReference type="Pfam" id="PF00361"/>
    </source>
</evidence>
<keyword evidence="10" id="KW-0830">Ubiquinone</keyword>
<dbReference type="InterPro" id="IPR010227">
    <property type="entry name" value="NADH_Q_OxRdtase_chainM/4"/>
</dbReference>
<keyword evidence="7 10" id="KW-1133">Transmembrane helix</keyword>
<keyword evidence="10" id="KW-0520">NAD</keyword>
<dbReference type="EMBL" id="EU000309">
    <property type="protein sequence ID" value="ABR58843.1"/>
    <property type="molecule type" value="Genomic_DNA"/>
</dbReference>
<evidence type="ECO:0000313" key="12">
    <source>
        <dbReference type="EMBL" id="ABR58843.1"/>
    </source>
</evidence>
<dbReference type="GO" id="GO:0031966">
    <property type="term" value="C:mitochondrial membrane"/>
    <property type="evidence" value="ECO:0007669"/>
    <property type="project" value="UniProtKB-SubCell"/>
</dbReference>
<keyword evidence="10" id="KW-0813">Transport</keyword>
<feature type="transmembrane region" description="Helical" evidence="10">
    <location>
        <begin position="265"/>
        <end position="282"/>
    </location>
</feature>
<name>B2BRP9_APHVA</name>
<feature type="transmembrane region" description="Helical" evidence="10">
    <location>
        <begin position="294"/>
        <end position="312"/>
    </location>
</feature>
<dbReference type="EC" id="7.1.1.2" evidence="4 10"/>
<dbReference type="GO" id="GO:0015990">
    <property type="term" value="P:electron transport coupled proton transport"/>
    <property type="evidence" value="ECO:0007669"/>
    <property type="project" value="TreeGrafter"/>
</dbReference>
<keyword evidence="10" id="KW-0679">Respiratory chain</keyword>
<accession>B2BRP9</accession>
<organism evidence="12">
    <name type="scientific">Aphrocallistes vastus</name>
    <name type="common">Cloud glass sponge</name>
    <name type="synonym">Aphrocallistes whiteavesianus</name>
    <dbReference type="NCBI Taxonomy" id="83887"/>
    <lineage>
        <taxon>Eukaryota</taxon>
        <taxon>Metazoa</taxon>
        <taxon>Porifera</taxon>
        <taxon>Hexactinellida</taxon>
        <taxon>Hexasterophora</taxon>
        <taxon>Sceptrulophora</taxon>
        <taxon>Aphrocallistidae</taxon>
        <taxon>Aphrocallistes</taxon>
    </lineage>
</organism>
<dbReference type="Pfam" id="PF00361">
    <property type="entry name" value="Proton_antipo_M"/>
    <property type="match status" value="1"/>
</dbReference>
<comment type="function">
    <text evidence="1">Core subunit of the mitochondrial membrane respiratory chain NADH dehydrogenase (Complex I) that is believed to belong to the minimal assembly required for catalysis. Complex I functions in the transfer of electrons from NADH to the respiratory chain. The immediate electron acceptor for the enzyme is believed to be ubiquinone.</text>
</comment>
<evidence type="ECO:0000256" key="9">
    <source>
        <dbReference type="ARBA" id="ARBA00049551"/>
    </source>
</evidence>
<evidence type="ECO:0000256" key="10">
    <source>
        <dbReference type="RuleBase" id="RU003297"/>
    </source>
</evidence>
<comment type="similarity">
    <text evidence="3 10">Belongs to the complex I subunit 4 family.</text>
</comment>
<feature type="transmembrane region" description="Helical" evidence="10">
    <location>
        <begin position="156"/>
        <end position="178"/>
    </location>
</feature>
<comment type="catalytic activity">
    <reaction evidence="9 10">
        <text>a ubiquinone + NADH + 5 H(+)(in) = a ubiquinol + NAD(+) + 4 H(+)(out)</text>
        <dbReference type="Rhea" id="RHEA:29091"/>
        <dbReference type="Rhea" id="RHEA-COMP:9565"/>
        <dbReference type="Rhea" id="RHEA-COMP:9566"/>
        <dbReference type="ChEBI" id="CHEBI:15378"/>
        <dbReference type="ChEBI" id="CHEBI:16389"/>
        <dbReference type="ChEBI" id="CHEBI:17976"/>
        <dbReference type="ChEBI" id="CHEBI:57540"/>
        <dbReference type="ChEBI" id="CHEBI:57945"/>
        <dbReference type="EC" id="7.1.1.2"/>
    </reaction>
</comment>
<dbReference type="GO" id="GO:0048039">
    <property type="term" value="F:ubiquinone binding"/>
    <property type="evidence" value="ECO:0007669"/>
    <property type="project" value="TreeGrafter"/>
</dbReference>
<evidence type="ECO:0000256" key="6">
    <source>
        <dbReference type="ARBA" id="ARBA00022692"/>
    </source>
</evidence>
<keyword evidence="10 12" id="KW-0496">Mitochondrion</keyword>
<evidence type="ECO:0000256" key="7">
    <source>
        <dbReference type="ARBA" id="ARBA00022989"/>
    </source>
</evidence>
<evidence type="ECO:0000256" key="8">
    <source>
        <dbReference type="ARBA" id="ARBA00023136"/>
    </source>
</evidence>
<dbReference type="NCBIfam" id="TIGR01972">
    <property type="entry name" value="NDH_I_M"/>
    <property type="match status" value="1"/>
</dbReference>
<evidence type="ECO:0000256" key="5">
    <source>
        <dbReference type="ARBA" id="ARBA00021006"/>
    </source>
</evidence>
<dbReference type="PRINTS" id="PR01437">
    <property type="entry name" value="NUOXDRDTASE4"/>
</dbReference>
<evidence type="ECO:0000256" key="3">
    <source>
        <dbReference type="ARBA" id="ARBA00009025"/>
    </source>
</evidence>
<dbReference type="GO" id="GO:0003954">
    <property type="term" value="F:NADH dehydrogenase activity"/>
    <property type="evidence" value="ECO:0007669"/>
    <property type="project" value="TreeGrafter"/>
</dbReference>
<feature type="transmembrane region" description="Helical" evidence="10">
    <location>
        <begin position="128"/>
        <end position="149"/>
    </location>
</feature>
<gene>
    <name evidence="12" type="primary">nad4</name>
</gene>
<dbReference type="InterPro" id="IPR003918">
    <property type="entry name" value="NADH_UbQ_OxRdtase"/>
</dbReference>
<feature type="domain" description="NADH:quinone oxidoreductase/Mrp antiporter transmembrane" evidence="11">
    <location>
        <begin position="124"/>
        <end position="411"/>
    </location>
</feature>
<feature type="transmembrane region" description="Helical" evidence="10">
    <location>
        <begin position="106"/>
        <end position="122"/>
    </location>
</feature>
<sequence length="471" mass="54468">MELLKILFNTCRTILILILLPNHLTKLQKNISRIRIIITLRQTILLYFNTFNINQHISLKLENTNLYIHNITIDYISTYLLLLTTILILCCIFLRKTTIYHSNKKLLLCLMIIRTILFSAFTTTNLLIFYILFESSIIPLIIIIGIWGSRKEKIRAIYYFLIYTIIGSLPLFLSILTIKNQLNTFNITTIQKERLERKRQIWLFSGLFLAFAIKTPLIPWHTWLPLAHVEAPATGSVLLAGILLKLGAYGFIRFTIPILPNTSKFLSPLIIILRILSLWSARLNSLRQNDIKRIIAYSSIAHMGIITAAIFSQNTIRKNGSLLLIIRHGLRRPALFILTSLLYERHKTRLIKNHQGTRLTTPILSTLTIIVRLAHMRTPGSINFIGEYMCLLGLWELHPTITLIRIIGILITTAYLLLLYIQTRRRKPQIYTNYKTHELSQNEIHRLLSLITPNILLGIIPYPILIKINIA</sequence>
<dbReference type="GO" id="GO:0008137">
    <property type="term" value="F:NADH dehydrogenase (ubiquinone) activity"/>
    <property type="evidence" value="ECO:0007669"/>
    <property type="project" value="UniProtKB-UniRule"/>
</dbReference>
<dbReference type="PANTHER" id="PTHR43507:SF1">
    <property type="entry name" value="NADH-UBIQUINONE OXIDOREDUCTASE CHAIN 4"/>
    <property type="match status" value="1"/>
</dbReference>
<feature type="transmembrane region" description="Helical" evidence="10">
    <location>
        <begin position="236"/>
        <end position="259"/>
    </location>
</feature>
<keyword evidence="6 10" id="KW-0812">Transmembrane</keyword>
<comment type="subcellular location">
    <subcellularLocation>
        <location evidence="2">Membrane</location>
        <topology evidence="2">Multi-pass membrane protein</topology>
    </subcellularLocation>
    <subcellularLocation>
        <location evidence="10">Mitochondrion membrane</location>
        <topology evidence="10">Multi-pass membrane protein</topology>
    </subcellularLocation>
</comment>
<protein>
    <recommendedName>
        <fullName evidence="5 10">NADH-ubiquinone oxidoreductase chain 4</fullName>
        <ecNumber evidence="4 10">7.1.1.2</ecNumber>
    </recommendedName>
</protein>
<geneLocation type="mitochondrion" evidence="12"/>
<reference evidence="12" key="1">
    <citation type="journal article" date="2008" name="BMC Genomics">
        <title>The mitochondrial genome of the hexactinellid sponge Aphrocallistes vastus: evidence for programmed translational frameshifting.</title>
        <authorList>
            <person name="Rosengarten R.D."/>
            <person name="Sperling E.A."/>
            <person name="Moreno M.A."/>
            <person name="Leys S.P."/>
            <person name="Dellaporta S.L."/>
        </authorList>
    </citation>
    <scope>NUCLEOTIDE SEQUENCE</scope>
</reference>
<dbReference type="InterPro" id="IPR001750">
    <property type="entry name" value="ND/Mrp_TM"/>
</dbReference>
<evidence type="ECO:0000256" key="2">
    <source>
        <dbReference type="ARBA" id="ARBA00004141"/>
    </source>
</evidence>
<dbReference type="GO" id="GO:0042773">
    <property type="term" value="P:ATP synthesis coupled electron transport"/>
    <property type="evidence" value="ECO:0007669"/>
    <property type="project" value="InterPro"/>
</dbReference>
<proteinExistence type="inferred from homology"/>